<dbReference type="InterPro" id="IPR032675">
    <property type="entry name" value="LRR_dom_sf"/>
</dbReference>
<organism evidence="12 13">
    <name type="scientific">Rhododendron williamsianum</name>
    <dbReference type="NCBI Taxonomy" id="262921"/>
    <lineage>
        <taxon>Eukaryota</taxon>
        <taxon>Viridiplantae</taxon>
        <taxon>Streptophyta</taxon>
        <taxon>Embryophyta</taxon>
        <taxon>Tracheophyta</taxon>
        <taxon>Spermatophyta</taxon>
        <taxon>Magnoliopsida</taxon>
        <taxon>eudicotyledons</taxon>
        <taxon>Gunneridae</taxon>
        <taxon>Pentapetalae</taxon>
        <taxon>asterids</taxon>
        <taxon>Ericales</taxon>
        <taxon>Ericaceae</taxon>
        <taxon>Ericoideae</taxon>
        <taxon>Rhodoreae</taxon>
        <taxon>Rhododendron</taxon>
    </lineage>
</organism>
<gene>
    <name evidence="12" type="ORF">C3L33_00205</name>
</gene>
<dbReference type="Gene3D" id="3.30.200.20">
    <property type="entry name" value="Phosphorylase Kinase, domain 1"/>
    <property type="match status" value="1"/>
</dbReference>
<dbReference type="InterPro" id="IPR024788">
    <property type="entry name" value="Malectin-like_Carb-bd_dom"/>
</dbReference>
<dbReference type="InterPro" id="IPR000719">
    <property type="entry name" value="Prot_kinase_dom"/>
</dbReference>
<dbReference type="InterPro" id="IPR011009">
    <property type="entry name" value="Kinase-like_dom_sf"/>
</dbReference>
<feature type="chain" id="PRO_5025338646" description="Protein kinase domain-containing protein" evidence="10">
    <location>
        <begin position="22"/>
        <end position="606"/>
    </location>
</feature>
<dbReference type="SUPFAM" id="SSF56112">
    <property type="entry name" value="Protein kinase-like (PK-like)"/>
    <property type="match status" value="1"/>
</dbReference>
<evidence type="ECO:0000256" key="4">
    <source>
        <dbReference type="ARBA" id="ARBA00022737"/>
    </source>
</evidence>
<evidence type="ECO:0000256" key="8">
    <source>
        <dbReference type="SAM" id="MobiDB-lite"/>
    </source>
</evidence>
<accession>A0A6A4MMC9</accession>
<keyword evidence="6 9" id="KW-0472">Membrane</keyword>
<dbReference type="AlphaFoldDB" id="A0A6A4MMC9"/>
<keyword evidence="7" id="KW-0547">Nucleotide-binding</keyword>
<evidence type="ECO:0000259" key="11">
    <source>
        <dbReference type="PROSITE" id="PS50011"/>
    </source>
</evidence>
<evidence type="ECO:0000313" key="12">
    <source>
        <dbReference type="EMBL" id="KAE9467884.1"/>
    </source>
</evidence>
<dbReference type="OrthoDB" id="2017114at2759"/>
<dbReference type="PANTHER" id="PTHR45631:SF206">
    <property type="entry name" value="PROTEIN KINASE DOMAIN-CONTAINING PROTEIN"/>
    <property type="match status" value="1"/>
</dbReference>
<feature type="signal peptide" evidence="10">
    <location>
        <begin position="1"/>
        <end position="21"/>
    </location>
</feature>
<evidence type="ECO:0000256" key="9">
    <source>
        <dbReference type="SAM" id="Phobius"/>
    </source>
</evidence>
<dbReference type="InterPro" id="IPR017441">
    <property type="entry name" value="Protein_kinase_ATP_BS"/>
</dbReference>
<feature type="compositionally biased region" description="Acidic residues" evidence="8">
    <location>
        <begin position="319"/>
        <end position="332"/>
    </location>
</feature>
<evidence type="ECO:0000256" key="5">
    <source>
        <dbReference type="ARBA" id="ARBA00022989"/>
    </source>
</evidence>
<dbReference type="PROSITE" id="PS51450">
    <property type="entry name" value="LRR"/>
    <property type="match status" value="1"/>
</dbReference>
<dbReference type="PROSITE" id="PS00107">
    <property type="entry name" value="PROTEIN_KINASE_ATP"/>
    <property type="match status" value="1"/>
</dbReference>
<dbReference type="EMBL" id="QEFC01000008">
    <property type="protein sequence ID" value="KAE9467884.1"/>
    <property type="molecule type" value="Genomic_DNA"/>
</dbReference>
<proteinExistence type="predicted"/>
<dbReference type="SUPFAM" id="SSF52058">
    <property type="entry name" value="L domain-like"/>
    <property type="match status" value="1"/>
</dbReference>
<comment type="caution">
    <text evidence="12">The sequence shown here is derived from an EMBL/GenBank/DDBJ whole genome shotgun (WGS) entry which is preliminary data.</text>
</comment>
<feature type="non-terminal residue" evidence="12">
    <location>
        <position position="1"/>
    </location>
</feature>
<feature type="compositionally biased region" description="Acidic residues" evidence="8">
    <location>
        <begin position="351"/>
        <end position="365"/>
    </location>
</feature>
<keyword evidence="5 9" id="KW-1133">Transmembrane helix</keyword>
<evidence type="ECO:0000256" key="1">
    <source>
        <dbReference type="ARBA" id="ARBA00004167"/>
    </source>
</evidence>
<keyword evidence="4" id="KW-0677">Repeat</keyword>
<sequence>MKSLFMVYGCLAFVLLVHVQAQSGFISIDCGISEGSDYKDESTTISYTSDAAYMDAGTNHIISSDYMSADVSRRLSNLRSFPDGIKNCYTIHLAQAGGDKYLIRASFMYGNYDSKNQPPEFELYLDGDQWDTIMFDDASDVVRVEIIHNVPATTAYIHVCLVNTRRGTPFISALELRQLNNSIYQAKSGSLKLFTRVDVGSTTNETVRYSDDVYDRIWLPDTIVGFTTSSWEPFRASYNSDTLSSNDYKPPHPVMATAQRKLFSTTASTLPPMYDANTNANAMNIQQQQQQRNQIEGKEDDDIASGEAIVEEVGVGDATGEEGGVEGGEEGDGATPAGGVGEGGSGGGEVFEVEGGEDEAEEEERDDFPLLLDMVVDAIRKVKLVYGGKRNWQGDPCVPKQYSWEDLQCHYDGNSTRIISLNLSSSSLSGNMDLPFSGLSGLTSLESLDLSNNNLTGPVPDFLSELPSLKTLTEGNLHLFQAGKSSKCQADSCTRKKNFVVPAIASIASCLVIVAVILAIWWSLKRRKQQDEMVEERRIRQFKHSELVTITKNFEKPIGRGGFGSVYAGHLTDGTQVAVKTLSPMSRQGPKEFQTEASVNYPFPIF</sequence>
<dbReference type="PROSITE" id="PS50011">
    <property type="entry name" value="PROTEIN_KINASE_DOM"/>
    <property type="match status" value="1"/>
</dbReference>
<dbReference type="GO" id="GO:0005524">
    <property type="term" value="F:ATP binding"/>
    <property type="evidence" value="ECO:0007669"/>
    <property type="project" value="UniProtKB-UniRule"/>
</dbReference>
<evidence type="ECO:0000256" key="7">
    <source>
        <dbReference type="PROSITE-ProRule" id="PRU10141"/>
    </source>
</evidence>
<evidence type="ECO:0000313" key="13">
    <source>
        <dbReference type="Proteomes" id="UP000428333"/>
    </source>
</evidence>
<dbReference type="Gene3D" id="3.80.10.10">
    <property type="entry name" value="Ribonuclease Inhibitor"/>
    <property type="match status" value="1"/>
</dbReference>
<evidence type="ECO:0000256" key="3">
    <source>
        <dbReference type="ARBA" id="ARBA00022692"/>
    </source>
</evidence>
<feature type="region of interest" description="Disordered" evidence="8">
    <location>
        <begin position="314"/>
        <end position="365"/>
    </location>
</feature>
<keyword evidence="2" id="KW-0433">Leucine-rich repeat</keyword>
<keyword evidence="10" id="KW-0732">Signal</keyword>
<dbReference type="GO" id="GO:0004672">
    <property type="term" value="F:protein kinase activity"/>
    <property type="evidence" value="ECO:0007669"/>
    <property type="project" value="InterPro"/>
</dbReference>
<feature type="binding site" evidence="7">
    <location>
        <position position="580"/>
    </location>
    <ligand>
        <name>ATP</name>
        <dbReference type="ChEBI" id="CHEBI:30616"/>
    </ligand>
</feature>
<feature type="compositionally biased region" description="Gly residues" evidence="8">
    <location>
        <begin position="336"/>
        <end position="349"/>
    </location>
</feature>
<evidence type="ECO:0000256" key="6">
    <source>
        <dbReference type="ARBA" id="ARBA00023136"/>
    </source>
</evidence>
<dbReference type="GO" id="GO:0016020">
    <property type="term" value="C:membrane"/>
    <property type="evidence" value="ECO:0007669"/>
    <property type="project" value="UniProtKB-SubCell"/>
</dbReference>
<feature type="domain" description="Protein kinase" evidence="11">
    <location>
        <begin position="552"/>
        <end position="606"/>
    </location>
</feature>
<name>A0A6A4MMC9_9ERIC</name>
<keyword evidence="13" id="KW-1185">Reference proteome</keyword>
<protein>
    <recommendedName>
        <fullName evidence="11">Protein kinase domain-containing protein</fullName>
    </recommendedName>
</protein>
<dbReference type="PANTHER" id="PTHR45631">
    <property type="entry name" value="OS07G0107800 PROTEIN-RELATED"/>
    <property type="match status" value="1"/>
</dbReference>
<keyword evidence="3 9" id="KW-0812">Transmembrane</keyword>
<dbReference type="Pfam" id="PF12819">
    <property type="entry name" value="Malectin_like"/>
    <property type="match status" value="1"/>
</dbReference>
<dbReference type="InterPro" id="IPR001611">
    <property type="entry name" value="Leu-rich_rpt"/>
</dbReference>
<dbReference type="Proteomes" id="UP000428333">
    <property type="component" value="Linkage Group LG01"/>
</dbReference>
<evidence type="ECO:0000256" key="10">
    <source>
        <dbReference type="SAM" id="SignalP"/>
    </source>
</evidence>
<keyword evidence="7" id="KW-0067">ATP-binding</keyword>
<evidence type="ECO:0000256" key="2">
    <source>
        <dbReference type="ARBA" id="ARBA00022614"/>
    </source>
</evidence>
<reference evidence="12 13" key="1">
    <citation type="journal article" date="2019" name="Genome Biol. Evol.">
        <title>The Rhododendron genome and chromosomal organization provide insight into shared whole-genome duplications across the heath family (Ericaceae).</title>
        <authorList>
            <person name="Soza V.L."/>
            <person name="Lindsley D."/>
            <person name="Waalkes A."/>
            <person name="Ramage E."/>
            <person name="Patwardhan R.P."/>
            <person name="Burton J.N."/>
            <person name="Adey A."/>
            <person name="Kumar A."/>
            <person name="Qiu R."/>
            <person name="Shendure J."/>
            <person name="Hall B."/>
        </authorList>
    </citation>
    <scope>NUCLEOTIDE SEQUENCE [LARGE SCALE GENOMIC DNA]</scope>
    <source>
        <strain evidence="12">RSF 1966-606</strain>
    </source>
</reference>
<comment type="subcellular location">
    <subcellularLocation>
        <location evidence="1">Membrane</location>
        <topology evidence="1">Single-pass membrane protein</topology>
    </subcellularLocation>
</comment>
<feature type="transmembrane region" description="Helical" evidence="9">
    <location>
        <begin position="499"/>
        <end position="524"/>
    </location>
</feature>